<proteinExistence type="predicted"/>
<protein>
    <submittedName>
        <fullName evidence="2">Uncharacterized protein</fullName>
    </submittedName>
</protein>
<comment type="caution">
    <text evidence="2">The sequence shown here is derived from an EMBL/GenBank/DDBJ whole genome shotgun (WGS) entry which is preliminary data.</text>
</comment>
<dbReference type="EMBL" id="JACBZM010000001">
    <property type="protein sequence ID" value="NYI46893.1"/>
    <property type="molecule type" value="Genomic_DNA"/>
</dbReference>
<dbReference type="Proteomes" id="UP000562045">
    <property type="component" value="Unassembled WGS sequence"/>
</dbReference>
<evidence type="ECO:0000256" key="1">
    <source>
        <dbReference type="SAM" id="MobiDB-lite"/>
    </source>
</evidence>
<dbReference type="RefSeq" id="WP_036542279.1">
    <property type="nucleotide sequence ID" value="NZ_JACBZM010000001.1"/>
</dbReference>
<gene>
    <name evidence="2" type="ORF">BJ993_003973</name>
</gene>
<sequence length="142" mass="14494">MSDDQQPGPEHPHHDVGSVGEEAMKLFGALADLAKQQTGDAAGGLGDLAGQAAAMAHEVNEHIATGSAECRYCPVCRVVHAVRQTSPEVKAHLAVAASSLLQAAAGLMETLPAAQGTPGQARGPEVEKIDLDADEPEAGDTP</sequence>
<organism evidence="2 3">
    <name type="scientific">Nocardioides aromaticivorans</name>
    <dbReference type="NCBI Taxonomy" id="200618"/>
    <lineage>
        <taxon>Bacteria</taxon>
        <taxon>Bacillati</taxon>
        <taxon>Actinomycetota</taxon>
        <taxon>Actinomycetes</taxon>
        <taxon>Propionibacteriales</taxon>
        <taxon>Nocardioidaceae</taxon>
        <taxon>Nocardioides</taxon>
    </lineage>
</organism>
<feature type="compositionally biased region" description="Acidic residues" evidence="1">
    <location>
        <begin position="132"/>
        <end position="142"/>
    </location>
</feature>
<dbReference type="AlphaFoldDB" id="A0A7Y9ZM58"/>
<reference evidence="2 3" key="1">
    <citation type="submission" date="2020-07" db="EMBL/GenBank/DDBJ databases">
        <title>Sequencing the genomes of 1000 actinobacteria strains.</title>
        <authorList>
            <person name="Klenk H.-P."/>
        </authorList>
    </citation>
    <scope>NUCLEOTIDE SEQUENCE [LARGE SCALE GENOMIC DNA]</scope>
    <source>
        <strain evidence="2 3">DSM 15131</strain>
    </source>
</reference>
<evidence type="ECO:0000313" key="2">
    <source>
        <dbReference type="EMBL" id="NYI46893.1"/>
    </source>
</evidence>
<evidence type="ECO:0000313" key="3">
    <source>
        <dbReference type="Proteomes" id="UP000562045"/>
    </source>
</evidence>
<accession>A0A7Y9ZM58</accession>
<feature type="region of interest" description="Disordered" evidence="1">
    <location>
        <begin position="113"/>
        <end position="142"/>
    </location>
</feature>
<name>A0A7Y9ZM58_9ACTN</name>